<evidence type="ECO:0000256" key="3">
    <source>
        <dbReference type="ARBA" id="ARBA00023015"/>
    </source>
</evidence>
<dbReference type="InterPro" id="IPR004839">
    <property type="entry name" value="Aminotransferase_I/II_large"/>
</dbReference>
<keyword evidence="7" id="KW-0032">Aminotransferase</keyword>
<dbReference type="GO" id="GO:0008483">
    <property type="term" value="F:transaminase activity"/>
    <property type="evidence" value="ECO:0007669"/>
    <property type="project" value="UniProtKB-KW"/>
</dbReference>
<dbReference type="PRINTS" id="PR00035">
    <property type="entry name" value="HTHGNTR"/>
</dbReference>
<keyword evidence="8" id="KW-1185">Reference proteome</keyword>
<dbReference type="InterPro" id="IPR015421">
    <property type="entry name" value="PyrdxlP-dep_Trfase_major"/>
</dbReference>
<evidence type="ECO:0000256" key="5">
    <source>
        <dbReference type="ARBA" id="ARBA00023163"/>
    </source>
</evidence>
<evidence type="ECO:0000256" key="2">
    <source>
        <dbReference type="ARBA" id="ARBA00022898"/>
    </source>
</evidence>
<dbReference type="GO" id="GO:0030170">
    <property type="term" value="F:pyridoxal phosphate binding"/>
    <property type="evidence" value="ECO:0007669"/>
    <property type="project" value="InterPro"/>
</dbReference>
<evidence type="ECO:0000256" key="4">
    <source>
        <dbReference type="ARBA" id="ARBA00023125"/>
    </source>
</evidence>
<evidence type="ECO:0000313" key="7">
    <source>
        <dbReference type="EMBL" id="MCW6508087.1"/>
    </source>
</evidence>
<comment type="caution">
    <text evidence="7">The sequence shown here is derived from an EMBL/GenBank/DDBJ whole genome shotgun (WGS) entry which is preliminary data.</text>
</comment>
<dbReference type="SMART" id="SM00345">
    <property type="entry name" value="HTH_GNTR"/>
    <property type="match status" value="1"/>
</dbReference>
<dbReference type="InterPro" id="IPR000524">
    <property type="entry name" value="Tscrpt_reg_HTH_GntR"/>
</dbReference>
<keyword evidence="2" id="KW-0663">Pyridoxal phosphate</keyword>
<dbReference type="InterPro" id="IPR051446">
    <property type="entry name" value="HTH_trans_reg/aminotransferase"/>
</dbReference>
<dbReference type="Proteomes" id="UP001165667">
    <property type="component" value="Unassembled WGS sequence"/>
</dbReference>
<dbReference type="GO" id="GO:0003677">
    <property type="term" value="F:DNA binding"/>
    <property type="evidence" value="ECO:0007669"/>
    <property type="project" value="UniProtKB-KW"/>
</dbReference>
<dbReference type="InterPro" id="IPR015424">
    <property type="entry name" value="PyrdxlP-dep_Trfase"/>
</dbReference>
<dbReference type="InterPro" id="IPR015422">
    <property type="entry name" value="PyrdxlP-dep_Trfase_small"/>
</dbReference>
<keyword evidence="5" id="KW-0804">Transcription</keyword>
<proteinExistence type="inferred from homology"/>
<dbReference type="InterPro" id="IPR036390">
    <property type="entry name" value="WH_DNA-bd_sf"/>
</dbReference>
<dbReference type="SUPFAM" id="SSF53383">
    <property type="entry name" value="PLP-dependent transferases"/>
    <property type="match status" value="1"/>
</dbReference>
<sequence>MSAIRDRIAARALAPGARLPSVRKLAETMDVSKSTVVEAYERLCAEGAIVSRRGSGFFVAGATRPLSLKAIGPQIDRVIDPIWLTLQSFQAPADMLKPGSGWLPDAWMPDVGIQRAFRQMAREPTALRISYDRPLGFAPLRQYLARRLGERGIVAEPDQIILVDSSTQAVDLLLRFLIEPGTTVLVDDPCYYNFHALLRAHRANVVGVPFTPHGPDLDAFATALKTHRPRLYLTNSALHNPTGASLSAATVHRVLKLCEAHDTIIIEDDIFADFESTPTPRLAGFDGLDRVILTGGFSKTISAAMRCSFIAVKGDWIEPLIDLKLATSLGNNHVAAAFVHNVLTDGGYRRHLDSVRAKLSNAMGETVRRLRALGLTPLCEPQGGMFLWAELPDGLDSAAIARHGLQNNVLFAPGNVFSQAQNARSFLRFNVARSLEPQVCHVLEAGMKSQSQ</sequence>
<accession>A0AA42CM67</accession>
<reference evidence="7" key="1">
    <citation type="submission" date="2022-05" db="EMBL/GenBank/DDBJ databases">
        <authorList>
            <person name="Pankratov T."/>
        </authorList>
    </citation>
    <scope>NUCLEOTIDE SEQUENCE</scope>
    <source>
        <strain evidence="7">BP6-180914</strain>
    </source>
</reference>
<dbReference type="Gene3D" id="3.90.1150.10">
    <property type="entry name" value="Aspartate Aminotransferase, domain 1"/>
    <property type="match status" value="1"/>
</dbReference>
<dbReference type="CDD" id="cd00609">
    <property type="entry name" value="AAT_like"/>
    <property type="match status" value="1"/>
</dbReference>
<evidence type="ECO:0000313" key="8">
    <source>
        <dbReference type="Proteomes" id="UP001165667"/>
    </source>
</evidence>
<keyword evidence="3" id="KW-0805">Transcription regulation</keyword>
<evidence type="ECO:0000256" key="1">
    <source>
        <dbReference type="ARBA" id="ARBA00005384"/>
    </source>
</evidence>
<dbReference type="PANTHER" id="PTHR46577:SF2">
    <property type="entry name" value="TRANSCRIPTIONAL REGULATORY PROTEIN"/>
    <property type="match status" value="1"/>
</dbReference>
<dbReference type="PANTHER" id="PTHR46577">
    <property type="entry name" value="HTH-TYPE TRANSCRIPTIONAL REGULATORY PROTEIN GABR"/>
    <property type="match status" value="1"/>
</dbReference>
<name>A0AA42CM67_9HYPH</name>
<keyword evidence="7" id="KW-0808">Transferase</keyword>
<protein>
    <submittedName>
        <fullName evidence="7">PLP-dependent aminotransferase family protein</fullName>
    </submittedName>
</protein>
<dbReference type="Gene3D" id="3.40.640.10">
    <property type="entry name" value="Type I PLP-dependent aspartate aminotransferase-like (Major domain)"/>
    <property type="match status" value="1"/>
</dbReference>
<dbReference type="RefSeq" id="WP_282584558.1">
    <property type="nucleotide sequence ID" value="NZ_JAMOIM010000004.1"/>
</dbReference>
<organism evidence="7 8">
    <name type="scientific">Lichenifustis flavocetrariae</name>
    <dbReference type="NCBI Taxonomy" id="2949735"/>
    <lineage>
        <taxon>Bacteria</taxon>
        <taxon>Pseudomonadati</taxon>
        <taxon>Pseudomonadota</taxon>
        <taxon>Alphaproteobacteria</taxon>
        <taxon>Hyphomicrobiales</taxon>
        <taxon>Lichenihabitantaceae</taxon>
        <taxon>Lichenifustis</taxon>
    </lineage>
</organism>
<dbReference type="AlphaFoldDB" id="A0AA42CM67"/>
<dbReference type="Pfam" id="PF00155">
    <property type="entry name" value="Aminotran_1_2"/>
    <property type="match status" value="1"/>
</dbReference>
<dbReference type="Gene3D" id="1.10.10.10">
    <property type="entry name" value="Winged helix-like DNA-binding domain superfamily/Winged helix DNA-binding domain"/>
    <property type="match status" value="1"/>
</dbReference>
<gene>
    <name evidence="7" type="ORF">M8523_08635</name>
</gene>
<dbReference type="SUPFAM" id="SSF46785">
    <property type="entry name" value="Winged helix' DNA-binding domain"/>
    <property type="match status" value="1"/>
</dbReference>
<keyword evidence="4" id="KW-0238">DNA-binding</keyword>
<dbReference type="EMBL" id="JAMOIM010000004">
    <property type="protein sequence ID" value="MCW6508087.1"/>
    <property type="molecule type" value="Genomic_DNA"/>
</dbReference>
<dbReference type="GO" id="GO:0003700">
    <property type="term" value="F:DNA-binding transcription factor activity"/>
    <property type="evidence" value="ECO:0007669"/>
    <property type="project" value="InterPro"/>
</dbReference>
<comment type="similarity">
    <text evidence="1">In the C-terminal section; belongs to the class-I pyridoxal-phosphate-dependent aminotransferase family.</text>
</comment>
<evidence type="ECO:0000259" key="6">
    <source>
        <dbReference type="PROSITE" id="PS50949"/>
    </source>
</evidence>
<dbReference type="InterPro" id="IPR036388">
    <property type="entry name" value="WH-like_DNA-bd_sf"/>
</dbReference>
<dbReference type="Pfam" id="PF00392">
    <property type="entry name" value="GntR"/>
    <property type="match status" value="1"/>
</dbReference>
<dbReference type="CDD" id="cd07377">
    <property type="entry name" value="WHTH_GntR"/>
    <property type="match status" value="1"/>
</dbReference>
<feature type="domain" description="HTH gntR-type" evidence="6">
    <location>
        <begin position="1"/>
        <end position="62"/>
    </location>
</feature>
<dbReference type="PROSITE" id="PS50949">
    <property type="entry name" value="HTH_GNTR"/>
    <property type="match status" value="1"/>
</dbReference>